<evidence type="ECO:0000256" key="5">
    <source>
        <dbReference type="ARBA" id="ARBA00022692"/>
    </source>
</evidence>
<dbReference type="InterPro" id="IPR002048">
    <property type="entry name" value="EF_hand_dom"/>
</dbReference>
<dbReference type="Pfam" id="PF08414">
    <property type="entry name" value="NADPH_Ox"/>
    <property type="match status" value="1"/>
</dbReference>
<dbReference type="InterPro" id="IPR050369">
    <property type="entry name" value="RBOH/FRE"/>
</dbReference>
<evidence type="ECO:0000256" key="8">
    <source>
        <dbReference type="ARBA" id="ARBA00022837"/>
    </source>
</evidence>
<evidence type="ECO:0000256" key="11">
    <source>
        <dbReference type="ARBA" id="ARBA00023002"/>
    </source>
</evidence>
<dbReference type="Pfam" id="PF08022">
    <property type="entry name" value="FAD_binding_8"/>
    <property type="match status" value="1"/>
</dbReference>
<keyword evidence="12 14" id="KW-0472">Membrane</keyword>
<dbReference type="PROSITE" id="PS50222">
    <property type="entry name" value="EF_HAND_2"/>
    <property type="match status" value="1"/>
</dbReference>
<dbReference type="GO" id="GO:0004601">
    <property type="term" value="F:peroxidase activity"/>
    <property type="evidence" value="ECO:0007669"/>
    <property type="project" value="UniProtKB-KW"/>
</dbReference>
<dbReference type="InterPro" id="IPR013623">
    <property type="entry name" value="NADPH_Ox"/>
</dbReference>
<dbReference type="InterPro" id="IPR011992">
    <property type="entry name" value="EF-hand-dom_pair"/>
</dbReference>
<dbReference type="CDD" id="cd06186">
    <property type="entry name" value="NOX_Duox_like_FAD_NADP"/>
    <property type="match status" value="1"/>
</dbReference>
<dbReference type="GO" id="GO:0016175">
    <property type="term" value="F:superoxide-generating NAD(P)H oxidase activity"/>
    <property type="evidence" value="ECO:0007669"/>
    <property type="project" value="UniProtKB-ARBA"/>
</dbReference>
<dbReference type="EnsemblPlants" id="Kaladp0094s0024.1.v1.1">
    <property type="protein sequence ID" value="Kaladp0094s0024.1.v1.1"/>
    <property type="gene ID" value="Kaladp0094s0024.v1.1"/>
</dbReference>
<sequence>MTCSSPLCLINPIISSSSPSPSHYLNSPPNPHFHSNTTITLTPAFLPPMELSSSSSSSSEKDTDSVSSRTPAHSSPGGVSSPSSPFHLCSAMVSPLLLSPLPSGSCCGDDHEKSVEEEEERAAAEGEEEEGFERLRFVDCRWEEVEHRFDRLCLMSRSGEPTITDSAFGYCIGLERSLEYAKELLRALRGRREQKFEITKSEIHDYWSRLTNPCFESRLHIFFNLCDADMDGRINSTDIKQVVTLSASTNKLSLIYEEAEAYTDLILEELDSANEGHIQLPQLKKLFKLRSTSRYISRSNQMSVSQVILQPDPCDLEPMSEAEILFRSNWRRMWIVSCWLIICTILFTWKFVQYQNRAAFQVMGYCLCTAKGSAETLKFNMALILLPVSRNTITWLRKRRWINSVIPFNDNINFHKLIAGGIVVGVILHGGTHLACDFPRICHSNKILFAQTIAAKFGNHQPSYFEILATTEVSSGITMVIIMAIAFLLATNMPRRQSASLPRSVRQVTGFNTFWYSHHLFIIVYVLLIIHSMFLFLTDNILEKTTWMYIAIPVMLYAGERICRIVRAGSQRVEILKANIYLGKVLHLKMCKPEGFKYHSGMYIFIQCPQISPYEWHPFSLTSGPEDEYLSVHIRTIGDWSYHLYNLFQEAILSGSRRFPRIYIDGPYGAASQDHAKYDVVLLIGLGIGVTPFISVLKDVISSHQKTQFGHIEHGRSSSIKSPSKVYLHWVTREHYSFAWFRDAMKEFSNSEQYQSVVEMNNHLTSVYKEGDARSVLISAIQALYRANKGMDVLSRTPIRTHFARPNWLKIFSDVADRHEGAQIGKYVDLYNREYMY</sequence>
<keyword evidence="6" id="KW-0479">Metal-binding</keyword>
<keyword evidence="7" id="KW-0274">FAD</keyword>
<dbReference type="PRINTS" id="PR00466">
    <property type="entry name" value="GP91PHOX"/>
</dbReference>
<keyword evidence="8" id="KW-0106">Calcium</keyword>
<dbReference type="GO" id="GO:0042742">
    <property type="term" value="P:defense response to bacterium"/>
    <property type="evidence" value="ECO:0007669"/>
    <property type="project" value="UniProtKB-ARBA"/>
</dbReference>
<evidence type="ECO:0000256" key="10">
    <source>
        <dbReference type="ARBA" id="ARBA00022989"/>
    </source>
</evidence>
<dbReference type="InterPro" id="IPR000778">
    <property type="entry name" value="Cyt_b245_heavy_chain"/>
</dbReference>
<dbReference type="SUPFAM" id="SSF63380">
    <property type="entry name" value="Riboflavin synthase domain-like"/>
    <property type="match status" value="1"/>
</dbReference>
<evidence type="ECO:0000256" key="3">
    <source>
        <dbReference type="ARBA" id="ARBA00022559"/>
    </source>
</evidence>
<evidence type="ECO:0000313" key="18">
    <source>
        <dbReference type="Proteomes" id="UP000594263"/>
    </source>
</evidence>
<dbReference type="InterPro" id="IPR013112">
    <property type="entry name" value="FAD-bd_8"/>
</dbReference>
<keyword evidence="9" id="KW-0521">NADP</keyword>
<evidence type="ECO:0000256" key="14">
    <source>
        <dbReference type="SAM" id="Phobius"/>
    </source>
</evidence>
<evidence type="ECO:0000313" key="17">
    <source>
        <dbReference type="EnsemblPlants" id="Kaladp0094s0024.1.v1.1"/>
    </source>
</evidence>
<dbReference type="GO" id="GO:0005509">
    <property type="term" value="F:calcium ion binding"/>
    <property type="evidence" value="ECO:0007669"/>
    <property type="project" value="InterPro"/>
</dbReference>
<name>A0A7N0V176_KALFE</name>
<organism evidence="17 18">
    <name type="scientific">Kalanchoe fedtschenkoi</name>
    <name type="common">Lavender scallops</name>
    <name type="synonym">South American air plant</name>
    <dbReference type="NCBI Taxonomy" id="63787"/>
    <lineage>
        <taxon>Eukaryota</taxon>
        <taxon>Viridiplantae</taxon>
        <taxon>Streptophyta</taxon>
        <taxon>Embryophyta</taxon>
        <taxon>Tracheophyta</taxon>
        <taxon>Spermatophyta</taxon>
        <taxon>Magnoliopsida</taxon>
        <taxon>eudicotyledons</taxon>
        <taxon>Gunneridae</taxon>
        <taxon>Pentapetalae</taxon>
        <taxon>Saxifragales</taxon>
        <taxon>Crassulaceae</taxon>
        <taxon>Kalanchoe</taxon>
    </lineage>
</organism>
<feature type="compositionally biased region" description="Acidic residues" evidence="13">
    <location>
        <begin position="115"/>
        <end position="128"/>
    </location>
</feature>
<evidence type="ECO:0000259" key="16">
    <source>
        <dbReference type="PROSITE" id="PS51384"/>
    </source>
</evidence>
<accession>A0A7N0V176</accession>
<evidence type="ECO:0000256" key="13">
    <source>
        <dbReference type="SAM" id="MobiDB-lite"/>
    </source>
</evidence>
<dbReference type="SFLD" id="SFLDG01169">
    <property type="entry name" value="NADPH_oxidase_subgroup_(NOX)"/>
    <property type="match status" value="1"/>
</dbReference>
<dbReference type="InterPro" id="IPR013121">
    <property type="entry name" value="Fe_red_NAD-bd_6"/>
</dbReference>
<keyword evidence="11" id="KW-0560">Oxidoreductase</keyword>
<dbReference type="InterPro" id="IPR017927">
    <property type="entry name" value="FAD-bd_FR_type"/>
</dbReference>
<dbReference type="InterPro" id="IPR039261">
    <property type="entry name" value="FNR_nucleotide-bd"/>
</dbReference>
<dbReference type="PROSITE" id="PS00018">
    <property type="entry name" value="EF_HAND_1"/>
    <property type="match status" value="1"/>
</dbReference>
<evidence type="ECO:0000259" key="15">
    <source>
        <dbReference type="PROSITE" id="PS50222"/>
    </source>
</evidence>
<dbReference type="Pfam" id="PF01794">
    <property type="entry name" value="Ferric_reduct"/>
    <property type="match status" value="1"/>
</dbReference>
<dbReference type="Gene3D" id="1.10.238.10">
    <property type="entry name" value="EF-hand"/>
    <property type="match status" value="1"/>
</dbReference>
<dbReference type="PROSITE" id="PS51384">
    <property type="entry name" value="FAD_FR"/>
    <property type="match status" value="1"/>
</dbReference>
<feature type="transmembrane region" description="Helical" evidence="14">
    <location>
        <begin position="333"/>
        <end position="352"/>
    </location>
</feature>
<dbReference type="GO" id="GO:0016174">
    <property type="term" value="F:NAD(P)H oxidase H2O2-forming activity"/>
    <property type="evidence" value="ECO:0007669"/>
    <property type="project" value="TreeGrafter"/>
</dbReference>
<dbReference type="Gramene" id="Kaladp0094s0024.1.v1.1">
    <property type="protein sequence ID" value="Kaladp0094s0024.1.v1.1"/>
    <property type="gene ID" value="Kaladp0094s0024.v1.1"/>
</dbReference>
<feature type="compositionally biased region" description="Low complexity" evidence="13">
    <location>
        <begin position="18"/>
        <end position="27"/>
    </location>
</feature>
<dbReference type="Gene3D" id="3.40.50.80">
    <property type="entry name" value="Nucleotide-binding domain of ferredoxin-NADP reductase (FNR) module"/>
    <property type="match status" value="1"/>
</dbReference>
<evidence type="ECO:0000256" key="4">
    <source>
        <dbReference type="ARBA" id="ARBA00022630"/>
    </source>
</evidence>
<evidence type="ECO:0000256" key="2">
    <source>
        <dbReference type="ARBA" id="ARBA00007975"/>
    </source>
</evidence>
<dbReference type="GO" id="GO:0009653">
    <property type="term" value="P:anatomical structure morphogenesis"/>
    <property type="evidence" value="ECO:0007669"/>
    <property type="project" value="UniProtKB-ARBA"/>
</dbReference>
<feature type="domain" description="EF-hand" evidence="15">
    <location>
        <begin position="214"/>
        <end position="249"/>
    </location>
</feature>
<evidence type="ECO:0000256" key="7">
    <source>
        <dbReference type="ARBA" id="ARBA00022827"/>
    </source>
</evidence>
<dbReference type="SUPFAM" id="SSF52343">
    <property type="entry name" value="Ferredoxin reductase-like, C-terminal NADP-linked domain"/>
    <property type="match status" value="1"/>
</dbReference>
<dbReference type="SUPFAM" id="SSF47473">
    <property type="entry name" value="EF-hand"/>
    <property type="match status" value="1"/>
</dbReference>
<dbReference type="OMA" id="DENQAIH"/>
<evidence type="ECO:0000256" key="12">
    <source>
        <dbReference type="ARBA" id="ARBA00023136"/>
    </source>
</evidence>
<feature type="transmembrane region" description="Helical" evidence="14">
    <location>
        <begin position="473"/>
        <end position="493"/>
    </location>
</feature>
<feature type="region of interest" description="Disordered" evidence="13">
    <location>
        <begin position="18"/>
        <end position="81"/>
    </location>
</feature>
<feature type="transmembrane region" description="Helical" evidence="14">
    <location>
        <begin position="514"/>
        <end position="534"/>
    </location>
</feature>
<proteinExistence type="inferred from homology"/>
<keyword evidence="4" id="KW-0285">Flavoprotein</keyword>
<dbReference type="GO" id="GO:0005886">
    <property type="term" value="C:plasma membrane"/>
    <property type="evidence" value="ECO:0007669"/>
    <property type="project" value="TreeGrafter"/>
</dbReference>
<dbReference type="Pfam" id="PF08030">
    <property type="entry name" value="NAD_binding_6"/>
    <property type="match status" value="1"/>
</dbReference>
<dbReference type="Proteomes" id="UP000594263">
    <property type="component" value="Unplaced"/>
</dbReference>
<dbReference type="PANTHER" id="PTHR11972:SF127">
    <property type="entry name" value="RESPIRATORY BURST OXIDASE HOMOLOG PROTEIN A-LIKE"/>
    <property type="match status" value="1"/>
</dbReference>
<dbReference type="Gene3D" id="2.40.30.10">
    <property type="entry name" value="Translation factors"/>
    <property type="match status" value="1"/>
</dbReference>
<keyword evidence="10 14" id="KW-1133">Transmembrane helix</keyword>
<dbReference type="InterPro" id="IPR018247">
    <property type="entry name" value="EF_Hand_1_Ca_BS"/>
</dbReference>
<dbReference type="AlphaFoldDB" id="A0A7N0V176"/>
<dbReference type="PANTHER" id="PTHR11972">
    <property type="entry name" value="NADPH OXIDASE"/>
    <property type="match status" value="1"/>
</dbReference>
<evidence type="ECO:0000256" key="6">
    <source>
        <dbReference type="ARBA" id="ARBA00022723"/>
    </source>
</evidence>
<evidence type="ECO:0000256" key="9">
    <source>
        <dbReference type="ARBA" id="ARBA00022857"/>
    </source>
</evidence>
<keyword evidence="5 14" id="KW-0812">Transmembrane</keyword>
<reference evidence="17" key="1">
    <citation type="submission" date="2021-01" db="UniProtKB">
        <authorList>
            <consortium name="EnsemblPlants"/>
        </authorList>
    </citation>
    <scope>IDENTIFICATION</scope>
</reference>
<feature type="domain" description="FAD-binding FR-type" evidence="16">
    <location>
        <begin position="563"/>
        <end position="674"/>
    </location>
</feature>
<protein>
    <submittedName>
        <fullName evidence="17">Uncharacterized protein</fullName>
    </submittedName>
</protein>
<dbReference type="InterPro" id="IPR017938">
    <property type="entry name" value="Riboflavin_synthase-like_b-brl"/>
</dbReference>
<dbReference type="FunFam" id="2.40.30.10:FF:000059">
    <property type="entry name" value="dual oxidase isoform X1"/>
    <property type="match status" value="1"/>
</dbReference>
<comment type="subcellular location">
    <subcellularLocation>
        <location evidence="1">Membrane</location>
        <topology evidence="1">Multi-pass membrane protein</topology>
    </subcellularLocation>
</comment>
<evidence type="ECO:0000256" key="1">
    <source>
        <dbReference type="ARBA" id="ARBA00004141"/>
    </source>
</evidence>
<keyword evidence="3" id="KW-0575">Peroxidase</keyword>
<comment type="similarity">
    <text evidence="2">Belongs to the RBOH (TC 5.B.1.3) family.</text>
</comment>
<keyword evidence="18" id="KW-1185">Reference proteome</keyword>
<dbReference type="InterPro" id="IPR013130">
    <property type="entry name" value="Fe3_Rdtase_TM_dom"/>
</dbReference>
<feature type="region of interest" description="Disordered" evidence="13">
    <location>
        <begin position="107"/>
        <end position="128"/>
    </location>
</feature>